<accession>A0ABN8JDD3</accession>
<dbReference type="EMBL" id="CAKXZT010000002">
    <property type="protein sequence ID" value="CAH2395145.1"/>
    <property type="molecule type" value="Genomic_DNA"/>
</dbReference>
<reference evidence="1 2" key="1">
    <citation type="submission" date="2022-03" db="EMBL/GenBank/DDBJ databases">
        <authorList>
            <person name="Brunel B."/>
        </authorList>
    </citation>
    <scope>NUCLEOTIDE SEQUENCE [LARGE SCALE GENOMIC DNA]</scope>
    <source>
        <strain evidence="1">STM5069sample</strain>
    </source>
</reference>
<dbReference type="Proteomes" id="UP001153050">
    <property type="component" value="Unassembled WGS sequence"/>
</dbReference>
<evidence type="ECO:0000313" key="2">
    <source>
        <dbReference type="Proteomes" id="UP001153050"/>
    </source>
</evidence>
<gene>
    <name evidence="1" type="ORF">MES5069_100008</name>
</gene>
<sequence>MRLNLRTIDQFQLWDYCCLQNERNLGDKKEKRHDRANPHHVNARFIERYRSAAD</sequence>
<evidence type="ECO:0000313" key="1">
    <source>
        <dbReference type="EMBL" id="CAH2395145.1"/>
    </source>
</evidence>
<keyword evidence="2" id="KW-1185">Reference proteome</keyword>
<organism evidence="1 2">
    <name type="scientific">Mesorhizobium escarrei</name>
    <dbReference type="NCBI Taxonomy" id="666018"/>
    <lineage>
        <taxon>Bacteria</taxon>
        <taxon>Pseudomonadati</taxon>
        <taxon>Pseudomonadota</taxon>
        <taxon>Alphaproteobacteria</taxon>
        <taxon>Hyphomicrobiales</taxon>
        <taxon>Phyllobacteriaceae</taxon>
        <taxon>Mesorhizobium</taxon>
    </lineage>
</organism>
<protein>
    <submittedName>
        <fullName evidence="1">Uncharacterized protein</fullName>
    </submittedName>
</protein>
<comment type="caution">
    <text evidence="1">The sequence shown here is derived from an EMBL/GenBank/DDBJ whole genome shotgun (WGS) entry which is preliminary data.</text>
</comment>
<name>A0ABN8JDD3_9HYPH</name>
<proteinExistence type="predicted"/>